<gene>
    <name evidence="2" type="ORF">MSAN_01762700</name>
</gene>
<sequence length="672" mass="75914">MDVVSPLARIPAEVLEHIAFQVTCLHPLGPPSGLIPLLLTCKTVYNRLSDNSALYARIFRFKFDSSAVRRRAFNPTPAQYHDQLVLYCTQLQRLRQPVWRDCDEVLFSAYLMMLENDGRNAAQLVHAGLESYLDVFVRTRLWDERSHGWPTDNTANACALWLVWMTTTEEKLKAESPARRNQIIRLVLPYVLVPFRYASAFAPQHHFNMPLLQNAVATSRRETNSIVTAHGPYPIYLDPQRAWSQVHFASRPAMAPPLVTVAAKLIYFSRRETVPFSIPPNLPLNREAAVAAGIRDVRPTQEDIVEVNAHLNSRLPERLDAVWGRCDPPHPLSETWDSDWWRLRKCFDPYCAPDTRLGPCYVPGTFTGLWQGRMLVSIPSENHLNALISAEAYPRDFDEAHLGTTTFPLYMRITEHHSYAPDVPVPCNPAAEQWDDGMANAFFPPEARFVSHDGYRDASGRRRGQGVTVRTRVNGEDRAYEYVTYDPAKARDSEGNENHDPDTCPGCIFREERMRTRRAEAAAAAQDELIERMGMGCTSRRSSTKPTVEEEGDDADAAEDADADDTERDAPAHDPARIPPCTGIQDIIFTGATDLRHGQAWNHFEFHGRVRLWDGLVTLLRVSPDPRLGTLFFYGFVVGGHKFVGNWRVAGQDVGVPAYESAFSMARRDESD</sequence>
<name>A0A8H7CU43_9AGAR</name>
<evidence type="ECO:0008006" key="4">
    <source>
        <dbReference type="Google" id="ProtNLM"/>
    </source>
</evidence>
<evidence type="ECO:0000313" key="2">
    <source>
        <dbReference type="EMBL" id="KAF7348101.1"/>
    </source>
</evidence>
<dbReference type="OrthoDB" id="5595695at2759"/>
<dbReference type="Proteomes" id="UP000623467">
    <property type="component" value="Unassembled WGS sequence"/>
</dbReference>
<feature type="compositionally biased region" description="Basic and acidic residues" evidence="1">
    <location>
        <begin position="488"/>
        <end position="502"/>
    </location>
</feature>
<dbReference type="AlphaFoldDB" id="A0A8H7CU43"/>
<reference evidence="2" key="1">
    <citation type="submission" date="2020-05" db="EMBL/GenBank/DDBJ databases">
        <title>Mycena genomes resolve the evolution of fungal bioluminescence.</title>
        <authorList>
            <person name="Tsai I.J."/>
        </authorList>
    </citation>
    <scope>NUCLEOTIDE SEQUENCE</scope>
    <source>
        <strain evidence="2">160909Yilan</strain>
    </source>
</reference>
<feature type="region of interest" description="Disordered" evidence="1">
    <location>
        <begin position="530"/>
        <end position="581"/>
    </location>
</feature>
<accession>A0A8H7CU43</accession>
<feature type="region of interest" description="Disordered" evidence="1">
    <location>
        <begin position="486"/>
        <end position="505"/>
    </location>
</feature>
<keyword evidence="3" id="KW-1185">Reference proteome</keyword>
<comment type="caution">
    <text evidence="2">The sequence shown here is derived from an EMBL/GenBank/DDBJ whole genome shotgun (WGS) entry which is preliminary data.</text>
</comment>
<proteinExistence type="predicted"/>
<dbReference type="EMBL" id="JACAZH010000017">
    <property type="protein sequence ID" value="KAF7348101.1"/>
    <property type="molecule type" value="Genomic_DNA"/>
</dbReference>
<organism evidence="2 3">
    <name type="scientific">Mycena sanguinolenta</name>
    <dbReference type="NCBI Taxonomy" id="230812"/>
    <lineage>
        <taxon>Eukaryota</taxon>
        <taxon>Fungi</taxon>
        <taxon>Dikarya</taxon>
        <taxon>Basidiomycota</taxon>
        <taxon>Agaricomycotina</taxon>
        <taxon>Agaricomycetes</taxon>
        <taxon>Agaricomycetidae</taxon>
        <taxon>Agaricales</taxon>
        <taxon>Marasmiineae</taxon>
        <taxon>Mycenaceae</taxon>
        <taxon>Mycena</taxon>
    </lineage>
</organism>
<feature type="compositionally biased region" description="Acidic residues" evidence="1">
    <location>
        <begin position="549"/>
        <end position="567"/>
    </location>
</feature>
<evidence type="ECO:0000256" key="1">
    <source>
        <dbReference type="SAM" id="MobiDB-lite"/>
    </source>
</evidence>
<protein>
    <recommendedName>
        <fullName evidence="4">F-box domain-containing protein</fullName>
    </recommendedName>
</protein>
<evidence type="ECO:0000313" key="3">
    <source>
        <dbReference type="Proteomes" id="UP000623467"/>
    </source>
</evidence>